<name>A0A9D5JU84_9BACT</name>
<dbReference type="Gene3D" id="3.40.50.720">
    <property type="entry name" value="NAD(P)-binding Rossmann-like Domain"/>
    <property type="match status" value="1"/>
</dbReference>
<dbReference type="Proteomes" id="UP000649604">
    <property type="component" value="Unassembled WGS sequence"/>
</dbReference>
<evidence type="ECO:0000256" key="3">
    <source>
        <dbReference type="ARBA" id="ARBA00022490"/>
    </source>
</evidence>
<reference evidence="8" key="1">
    <citation type="submission" date="2019-11" db="EMBL/GenBank/DDBJ databases">
        <title>Microbial mats filling the niche in hypersaline microbial mats.</title>
        <authorList>
            <person name="Wong H.L."/>
            <person name="Macleod F.I."/>
            <person name="White R.A. III"/>
            <person name="Burns B.P."/>
        </authorList>
    </citation>
    <scope>NUCLEOTIDE SEQUENCE</scope>
    <source>
        <strain evidence="8">Rbin_158</strain>
    </source>
</reference>
<dbReference type="FunFam" id="3.40.50.720:FF:000244">
    <property type="entry name" value="quinone oxidoreductase"/>
    <property type="match status" value="1"/>
</dbReference>
<keyword evidence="4" id="KW-0521">NADP</keyword>
<dbReference type="InterPro" id="IPR013154">
    <property type="entry name" value="ADH-like_N"/>
</dbReference>
<keyword evidence="5" id="KW-0694">RNA-binding</keyword>
<comment type="subcellular location">
    <subcellularLocation>
        <location evidence="1">Cytoplasm</location>
    </subcellularLocation>
</comment>
<dbReference type="SMART" id="SM00829">
    <property type="entry name" value="PKS_ER"/>
    <property type="match status" value="1"/>
</dbReference>
<dbReference type="GO" id="GO:0005829">
    <property type="term" value="C:cytosol"/>
    <property type="evidence" value="ECO:0007669"/>
    <property type="project" value="TreeGrafter"/>
</dbReference>
<comment type="subunit">
    <text evidence="2">Homotetramer.</text>
</comment>
<sequence length="320" mass="33734">MKRIRVYACGEPEVMQLEEAADPRPEAGQILVQVQAAGVNPVDTYLRSGKQGYSPSLPYTPGFDAAGIVEAVGDGVNEVAEGDRVYCARTLSGAYAEKAICDRSQVHRLPEQVSFAQGAAVGVPYGTAYRALFHRAQAMPGEVVLVHGASGGVGLAAVQLARAAGMVVIGTAGTAESQQLVLDQGARFVLNHHTPEHFEQILELTQGQGVAVVLEMLANVNLGQDLKILAKGGRVVVIGSRGDVQITPRDLMGRDAAVLGMALLNATPQELSSIHAFLVTGLENGTLRPVIGKEFPLAEAPQAHHLVMESHAYGKIVLIP</sequence>
<dbReference type="CDD" id="cd08253">
    <property type="entry name" value="zeta_crystallin"/>
    <property type="match status" value="1"/>
</dbReference>
<dbReference type="GO" id="GO:0003730">
    <property type="term" value="F:mRNA 3'-UTR binding"/>
    <property type="evidence" value="ECO:0007669"/>
    <property type="project" value="TreeGrafter"/>
</dbReference>
<dbReference type="GO" id="GO:0003960">
    <property type="term" value="F:quinone reductase (NADPH) activity"/>
    <property type="evidence" value="ECO:0007669"/>
    <property type="project" value="TreeGrafter"/>
</dbReference>
<dbReference type="PANTHER" id="PTHR44154">
    <property type="entry name" value="QUINONE OXIDOREDUCTASE"/>
    <property type="match status" value="1"/>
</dbReference>
<dbReference type="EMBL" id="WJJP01000197">
    <property type="protein sequence ID" value="MBD3324190.1"/>
    <property type="molecule type" value="Genomic_DNA"/>
</dbReference>
<proteinExistence type="predicted"/>
<dbReference type="Pfam" id="PF00107">
    <property type="entry name" value="ADH_zinc_N"/>
    <property type="match status" value="1"/>
</dbReference>
<gene>
    <name evidence="8" type="ORF">GF339_06370</name>
</gene>
<organism evidence="8 9">
    <name type="scientific">candidate division KSB3 bacterium</name>
    <dbReference type="NCBI Taxonomy" id="2044937"/>
    <lineage>
        <taxon>Bacteria</taxon>
        <taxon>candidate division KSB3</taxon>
    </lineage>
</organism>
<dbReference type="GO" id="GO:0070402">
    <property type="term" value="F:NADPH binding"/>
    <property type="evidence" value="ECO:0007669"/>
    <property type="project" value="TreeGrafter"/>
</dbReference>
<evidence type="ECO:0000313" key="9">
    <source>
        <dbReference type="Proteomes" id="UP000649604"/>
    </source>
</evidence>
<evidence type="ECO:0000256" key="1">
    <source>
        <dbReference type="ARBA" id="ARBA00004496"/>
    </source>
</evidence>
<comment type="caution">
    <text evidence="8">The sequence shown here is derived from an EMBL/GenBank/DDBJ whole genome shotgun (WGS) entry which is preliminary data.</text>
</comment>
<evidence type="ECO:0000256" key="4">
    <source>
        <dbReference type="ARBA" id="ARBA00022857"/>
    </source>
</evidence>
<evidence type="ECO:0000256" key="6">
    <source>
        <dbReference type="ARBA" id="ARBA00022990"/>
    </source>
</evidence>
<dbReference type="InterPro" id="IPR011032">
    <property type="entry name" value="GroES-like_sf"/>
</dbReference>
<keyword evidence="6" id="KW-0007">Acetylation</keyword>
<evidence type="ECO:0000256" key="5">
    <source>
        <dbReference type="ARBA" id="ARBA00022884"/>
    </source>
</evidence>
<feature type="domain" description="Enoyl reductase (ER)" evidence="7">
    <location>
        <begin position="10"/>
        <end position="318"/>
    </location>
</feature>
<dbReference type="PROSITE" id="PS01162">
    <property type="entry name" value="QOR_ZETA_CRYSTAL"/>
    <property type="match status" value="1"/>
</dbReference>
<evidence type="ECO:0000259" key="7">
    <source>
        <dbReference type="SMART" id="SM00829"/>
    </source>
</evidence>
<evidence type="ECO:0000313" key="8">
    <source>
        <dbReference type="EMBL" id="MBD3324190.1"/>
    </source>
</evidence>
<dbReference type="InterPro" id="IPR013149">
    <property type="entry name" value="ADH-like_C"/>
</dbReference>
<keyword evidence="3" id="KW-0963">Cytoplasm</keyword>
<dbReference type="InterPro" id="IPR002364">
    <property type="entry name" value="Quin_OxRdtase/zeta-crystal_CS"/>
</dbReference>
<dbReference type="SUPFAM" id="SSF50129">
    <property type="entry name" value="GroES-like"/>
    <property type="match status" value="1"/>
</dbReference>
<dbReference type="AlphaFoldDB" id="A0A9D5JU84"/>
<evidence type="ECO:0000256" key="2">
    <source>
        <dbReference type="ARBA" id="ARBA00011881"/>
    </source>
</evidence>
<dbReference type="Gene3D" id="3.90.180.10">
    <property type="entry name" value="Medium-chain alcohol dehydrogenases, catalytic domain"/>
    <property type="match status" value="1"/>
</dbReference>
<dbReference type="GO" id="GO:0008270">
    <property type="term" value="F:zinc ion binding"/>
    <property type="evidence" value="ECO:0007669"/>
    <property type="project" value="InterPro"/>
</dbReference>
<dbReference type="InterPro" id="IPR020843">
    <property type="entry name" value="ER"/>
</dbReference>
<dbReference type="PANTHER" id="PTHR44154:SF1">
    <property type="entry name" value="QUINONE OXIDOREDUCTASE"/>
    <property type="match status" value="1"/>
</dbReference>
<dbReference type="InterPro" id="IPR051603">
    <property type="entry name" value="Zinc-ADH_QOR/CCCR"/>
</dbReference>
<dbReference type="Pfam" id="PF08240">
    <property type="entry name" value="ADH_N"/>
    <property type="match status" value="1"/>
</dbReference>
<accession>A0A9D5JU84</accession>
<protein>
    <submittedName>
        <fullName evidence="8">Zinc-binding dehydrogenase</fullName>
    </submittedName>
</protein>
<dbReference type="InterPro" id="IPR036291">
    <property type="entry name" value="NAD(P)-bd_dom_sf"/>
</dbReference>
<dbReference type="SUPFAM" id="SSF51735">
    <property type="entry name" value="NAD(P)-binding Rossmann-fold domains"/>
    <property type="match status" value="1"/>
</dbReference>